<proteinExistence type="inferred from homology"/>
<dbReference type="Proteomes" id="UP000009168">
    <property type="component" value="Unassembled WGS sequence"/>
</dbReference>
<evidence type="ECO:0000256" key="4">
    <source>
        <dbReference type="ARBA" id="ARBA00022989"/>
    </source>
</evidence>
<keyword evidence="9" id="KW-1185">Reference proteome</keyword>
<feature type="transmembrane region" description="Helical" evidence="7">
    <location>
        <begin position="297"/>
        <end position="319"/>
    </location>
</feature>
<feature type="transmembrane region" description="Helical" evidence="7">
    <location>
        <begin position="259"/>
        <end position="285"/>
    </location>
</feature>
<dbReference type="AlphaFoldDB" id="Q22NQ0"/>
<evidence type="ECO:0000256" key="7">
    <source>
        <dbReference type="SAM" id="Phobius"/>
    </source>
</evidence>
<evidence type="ECO:0000313" key="8">
    <source>
        <dbReference type="EMBL" id="EAR86735.1"/>
    </source>
</evidence>
<feature type="transmembrane region" description="Helical" evidence="7">
    <location>
        <begin position="159"/>
        <end position="183"/>
    </location>
</feature>
<sequence>MNKFQNVPPPKRRGQTQIKKSNDETIRSKQQKSFTNINQAGVSQLDGNNKNLKLNIAVADNTTSATIKTVHMQCFLDIQQTDQKINQKTEQMCQQQINTTQLDSADQNNISQVYDQSVGLVFVLTFLAWIGLGIFSFLSTDSFEKIEQINDLKKDSISSGLYCVFLSAIIVFVLGAIIQYLLFKNSYRTLLFCIIFSVLIIIGLAIFAFYKGYTAVGVLAIIFFVFISLLSLSVAENLNSSAKISELCFLFKIIEKKYIVLLTLFSLLILIEMIYSVFCFINILFSLSNSVDHQGAYIFFAIIFTYISSWVIDTTTSIYDFTISRKCSQWYQQQSMPNVQSDYQQKMVSSPSPLQTEINNNDKNQNQQNTISTFKKATEIQACQQENITTKQNDFIDLEKNESSRKMIQNSQQKSPHNQIKMQQDSETIQEMLKVAFSKIGSICYGNLINQLFNLAYFIVYLILVCTTVIFFITPYIQNIRKYTIQVKIQLCLVRLAYDAKDYCQSLNFTNKIVQVQSYIFFYALWGINEITNINQLFCFTSGFAVGVAIISELNYSKWYFTFLFIIIIFAVTLQASKFIIANFQMIVYSLASYQEIERSQKPKVFSKNYQTIYNVLLQAFKLQKEKLKIQDLY</sequence>
<dbReference type="EMBL" id="GG662857">
    <property type="protein sequence ID" value="EAR86735.1"/>
    <property type="molecule type" value="Genomic_DNA"/>
</dbReference>
<keyword evidence="5 7" id="KW-0472">Membrane</keyword>
<organism evidence="8 9">
    <name type="scientific">Tetrahymena thermophila (strain SB210)</name>
    <dbReference type="NCBI Taxonomy" id="312017"/>
    <lineage>
        <taxon>Eukaryota</taxon>
        <taxon>Sar</taxon>
        <taxon>Alveolata</taxon>
        <taxon>Ciliophora</taxon>
        <taxon>Intramacronucleata</taxon>
        <taxon>Oligohymenophorea</taxon>
        <taxon>Hymenostomatida</taxon>
        <taxon>Tetrahymenina</taxon>
        <taxon>Tetrahymenidae</taxon>
        <taxon>Tetrahymena</taxon>
    </lineage>
</organism>
<evidence type="ECO:0000256" key="3">
    <source>
        <dbReference type="ARBA" id="ARBA00022692"/>
    </source>
</evidence>
<gene>
    <name evidence="8" type="ORF">TTHERM_00197990</name>
</gene>
<comment type="subcellular location">
    <subcellularLocation>
        <location evidence="1">Membrane</location>
        <topology evidence="1">Multi-pass membrane protein</topology>
    </subcellularLocation>
</comment>
<feature type="transmembrane region" description="Helical" evidence="7">
    <location>
        <begin position="118"/>
        <end position="139"/>
    </location>
</feature>
<dbReference type="PANTHER" id="PTHR12385">
    <property type="entry name" value="CHOLINE TRANSPORTER-LIKE (SLC FAMILY 44)"/>
    <property type="match status" value="1"/>
</dbReference>
<feature type="transmembrane region" description="Helical" evidence="7">
    <location>
        <begin position="537"/>
        <end position="554"/>
    </location>
</feature>
<dbReference type="InterPro" id="IPR007603">
    <property type="entry name" value="Choline_transptr-like"/>
</dbReference>
<reference evidence="9" key="1">
    <citation type="journal article" date="2006" name="PLoS Biol.">
        <title>Macronuclear genome sequence of the ciliate Tetrahymena thermophila, a model eukaryote.</title>
        <authorList>
            <person name="Eisen J.A."/>
            <person name="Coyne R.S."/>
            <person name="Wu M."/>
            <person name="Wu D."/>
            <person name="Thiagarajan M."/>
            <person name="Wortman J.R."/>
            <person name="Badger J.H."/>
            <person name="Ren Q."/>
            <person name="Amedeo P."/>
            <person name="Jones K.M."/>
            <person name="Tallon L.J."/>
            <person name="Delcher A.L."/>
            <person name="Salzberg S.L."/>
            <person name="Silva J.C."/>
            <person name="Haas B.J."/>
            <person name="Majoros W.H."/>
            <person name="Farzad M."/>
            <person name="Carlton J.M."/>
            <person name="Smith R.K. Jr."/>
            <person name="Garg J."/>
            <person name="Pearlman R.E."/>
            <person name="Karrer K.M."/>
            <person name="Sun L."/>
            <person name="Manning G."/>
            <person name="Elde N.C."/>
            <person name="Turkewitz A.P."/>
            <person name="Asai D.J."/>
            <person name="Wilkes D.E."/>
            <person name="Wang Y."/>
            <person name="Cai H."/>
            <person name="Collins K."/>
            <person name="Stewart B.A."/>
            <person name="Lee S.R."/>
            <person name="Wilamowska K."/>
            <person name="Weinberg Z."/>
            <person name="Ruzzo W.L."/>
            <person name="Wloga D."/>
            <person name="Gaertig J."/>
            <person name="Frankel J."/>
            <person name="Tsao C.-C."/>
            <person name="Gorovsky M.A."/>
            <person name="Keeling P.J."/>
            <person name="Waller R.F."/>
            <person name="Patron N.J."/>
            <person name="Cherry J.M."/>
            <person name="Stover N.A."/>
            <person name="Krieger C.J."/>
            <person name="del Toro C."/>
            <person name="Ryder H.F."/>
            <person name="Williamson S.C."/>
            <person name="Barbeau R.A."/>
            <person name="Hamilton E.P."/>
            <person name="Orias E."/>
        </authorList>
    </citation>
    <scope>NUCLEOTIDE SEQUENCE [LARGE SCALE GENOMIC DNA]</scope>
    <source>
        <strain evidence="9">SB210</strain>
    </source>
</reference>
<evidence type="ECO:0000256" key="1">
    <source>
        <dbReference type="ARBA" id="ARBA00004141"/>
    </source>
</evidence>
<dbReference type="GeneID" id="7827072"/>
<feature type="transmembrane region" description="Helical" evidence="7">
    <location>
        <begin position="455"/>
        <end position="477"/>
    </location>
</feature>
<evidence type="ECO:0000256" key="6">
    <source>
        <dbReference type="SAM" id="MobiDB-lite"/>
    </source>
</evidence>
<dbReference type="KEGG" id="tet:TTHERM_00197990"/>
<dbReference type="RefSeq" id="XP_001006980.1">
    <property type="nucleotide sequence ID" value="XM_001006980.1"/>
</dbReference>
<evidence type="ECO:0000256" key="2">
    <source>
        <dbReference type="ARBA" id="ARBA00007168"/>
    </source>
</evidence>
<accession>Q22NQ0</accession>
<feature type="transmembrane region" description="Helical" evidence="7">
    <location>
        <begin position="560"/>
        <end position="581"/>
    </location>
</feature>
<keyword evidence="3 7" id="KW-0812">Transmembrane</keyword>
<evidence type="ECO:0000313" key="9">
    <source>
        <dbReference type="Proteomes" id="UP000009168"/>
    </source>
</evidence>
<feature type="transmembrane region" description="Helical" evidence="7">
    <location>
        <begin position="190"/>
        <end position="210"/>
    </location>
</feature>
<dbReference type="GO" id="GO:0005886">
    <property type="term" value="C:plasma membrane"/>
    <property type="evidence" value="ECO:0007669"/>
    <property type="project" value="TreeGrafter"/>
</dbReference>
<feature type="transmembrane region" description="Helical" evidence="7">
    <location>
        <begin position="216"/>
        <end position="238"/>
    </location>
</feature>
<dbReference type="GO" id="GO:0022857">
    <property type="term" value="F:transmembrane transporter activity"/>
    <property type="evidence" value="ECO:0007669"/>
    <property type="project" value="InterPro"/>
</dbReference>
<name>Q22NQ0_TETTS</name>
<feature type="region of interest" description="Disordered" evidence="6">
    <location>
        <begin position="1"/>
        <end position="30"/>
    </location>
</feature>
<dbReference type="InParanoid" id="Q22NQ0"/>
<dbReference type="HOGENOM" id="CLU_410241_0_0_1"/>
<dbReference type="PANTHER" id="PTHR12385:SF4">
    <property type="entry name" value="PROTEIN PNS1"/>
    <property type="match status" value="1"/>
</dbReference>
<evidence type="ECO:0000256" key="5">
    <source>
        <dbReference type="ARBA" id="ARBA00023136"/>
    </source>
</evidence>
<comment type="similarity">
    <text evidence="2">Belongs to the CTL (choline transporter-like) family.</text>
</comment>
<protein>
    <submittedName>
        <fullName evidence="8">Transmembrane protein, putative</fullName>
    </submittedName>
</protein>
<keyword evidence="4 7" id="KW-1133">Transmembrane helix</keyword>